<feature type="domain" description="Ig-like" evidence="1">
    <location>
        <begin position="18"/>
        <end position="114"/>
    </location>
</feature>
<keyword evidence="3" id="KW-1185">Reference proteome</keyword>
<dbReference type="InterPro" id="IPR013783">
    <property type="entry name" value="Ig-like_fold"/>
</dbReference>
<accession>A0A7J7KNF6</accession>
<dbReference type="InterPro" id="IPR036179">
    <property type="entry name" value="Ig-like_dom_sf"/>
</dbReference>
<gene>
    <name evidence="2" type="ORF">EB796_002008</name>
</gene>
<dbReference type="PROSITE" id="PS50835">
    <property type="entry name" value="IG_LIKE"/>
    <property type="match status" value="1"/>
</dbReference>
<dbReference type="Proteomes" id="UP000593567">
    <property type="component" value="Unassembled WGS sequence"/>
</dbReference>
<dbReference type="EMBL" id="VXIV02000222">
    <property type="protein sequence ID" value="KAF6039687.1"/>
    <property type="molecule type" value="Genomic_DNA"/>
</dbReference>
<dbReference type="Gene3D" id="2.60.40.10">
    <property type="entry name" value="Immunoglobulins"/>
    <property type="match status" value="1"/>
</dbReference>
<dbReference type="InterPro" id="IPR007110">
    <property type="entry name" value="Ig-like_dom"/>
</dbReference>
<organism evidence="2 3">
    <name type="scientific">Bugula neritina</name>
    <name type="common">Brown bryozoan</name>
    <name type="synonym">Sertularia neritina</name>
    <dbReference type="NCBI Taxonomy" id="10212"/>
    <lineage>
        <taxon>Eukaryota</taxon>
        <taxon>Metazoa</taxon>
        <taxon>Spiralia</taxon>
        <taxon>Lophotrochozoa</taxon>
        <taxon>Bryozoa</taxon>
        <taxon>Gymnolaemata</taxon>
        <taxon>Cheilostomatida</taxon>
        <taxon>Flustrina</taxon>
        <taxon>Buguloidea</taxon>
        <taxon>Bugulidae</taxon>
        <taxon>Bugula</taxon>
    </lineage>
</organism>
<sequence length="167" mass="18181">MSKGLHADTMWKVFMLTPSISITTGPSDTAQTIGSKFTLKCTVAGRTDSDAVIWRMYNKTSGIPQTLTLDTIEKNPDQYTLETGGYNLVVKKATTDDDTVFECEAGESKAARVYIYGYGDVTSFMPFTPTSSDVDGNINVRCEADLYIKKNVMSVSFGINGMHSAIG</sequence>
<proteinExistence type="predicted"/>
<evidence type="ECO:0000313" key="3">
    <source>
        <dbReference type="Proteomes" id="UP000593567"/>
    </source>
</evidence>
<comment type="caution">
    <text evidence="2">The sequence shown here is derived from an EMBL/GenBank/DDBJ whole genome shotgun (WGS) entry which is preliminary data.</text>
</comment>
<evidence type="ECO:0000259" key="1">
    <source>
        <dbReference type="PROSITE" id="PS50835"/>
    </source>
</evidence>
<dbReference type="Pfam" id="PF13927">
    <property type="entry name" value="Ig_3"/>
    <property type="match status" value="1"/>
</dbReference>
<reference evidence="2" key="1">
    <citation type="submission" date="2020-06" db="EMBL/GenBank/DDBJ databases">
        <title>Draft genome of Bugula neritina, a colonial animal packing powerful symbionts and potential medicines.</title>
        <authorList>
            <person name="Rayko M."/>
        </authorList>
    </citation>
    <scope>NUCLEOTIDE SEQUENCE [LARGE SCALE GENOMIC DNA]</scope>
    <source>
        <strain evidence="2">Kwan_BN1</strain>
    </source>
</reference>
<dbReference type="SUPFAM" id="SSF48726">
    <property type="entry name" value="Immunoglobulin"/>
    <property type="match status" value="1"/>
</dbReference>
<name>A0A7J7KNF6_BUGNE</name>
<protein>
    <recommendedName>
        <fullName evidence="1">Ig-like domain-containing protein</fullName>
    </recommendedName>
</protein>
<dbReference type="AlphaFoldDB" id="A0A7J7KNF6"/>
<evidence type="ECO:0000313" key="2">
    <source>
        <dbReference type="EMBL" id="KAF6039687.1"/>
    </source>
</evidence>